<dbReference type="PANTHER" id="PTHR16301:SF25">
    <property type="entry name" value="PROTEIN IMPACT"/>
    <property type="match status" value="1"/>
</dbReference>
<dbReference type="AlphaFoldDB" id="A0AAD5V147"/>
<dbReference type="GO" id="GO:0140469">
    <property type="term" value="P:GCN2-mediated signaling"/>
    <property type="evidence" value="ECO:0007669"/>
    <property type="project" value="TreeGrafter"/>
</dbReference>
<dbReference type="SUPFAM" id="SSF54211">
    <property type="entry name" value="Ribosomal protein S5 domain 2-like"/>
    <property type="match status" value="1"/>
</dbReference>
<sequence length="194" mass="21157">MSSHGEQASNHWHHPVFSSEPVTLLKSTFQAHASAFAPSEISGTSSSEAIDILRDHLTSLSPRNKRATHFMYAWRTVESQTTAHKSPRSKDGSATSSSQKTQPVISVGSSDGNESGAGERLLRLLELAKCENVIVVVYRWYGGVKLGSDRWKCISGTAKESLSKGGFIGPSAQDNNGTQGRRNKTDSDQRRKKK</sequence>
<dbReference type="InterPro" id="IPR001498">
    <property type="entry name" value="Impact_N"/>
</dbReference>
<feature type="region of interest" description="Disordered" evidence="2">
    <location>
        <begin position="161"/>
        <end position="194"/>
    </location>
</feature>
<feature type="region of interest" description="Disordered" evidence="2">
    <location>
        <begin position="81"/>
        <end position="115"/>
    </location>
</feature>
<evidence type="ECO:0000313" key="4">
    <source>
        <dbReference type="EMBL" id="KAJ3483451.1"/>
    </source>
</evidence>
<name>A0AAD5V147_9APHY</name>
<dbReference type="Proteomes" id="UP001212997">
    <property type="component" value="Unassembled WGS sequence"/>
</dbReference>
<organism evidence="4 5">
    <name type="scientific">Meripilus lineatus</name>
    <dbReference type="NCBI Taxonomy" id="2056292"/>
    <lineage>
        <taxon>Eukaryota</taxon>
        <taxon>Fungi</taxon>
        <taxon>Dikarya</taxon>
        <taxon>Basidiomycota</taxon>
        <taxon>Agaricomycotina</taxon>
        <taxon>Agaricomycetes</taxon>
        <taxon>Polyporales</taxon>
        <taxon>Meripilaceae</taxon>
        <taxon>Meripilus</taxon>
    </lineage>
</organism>
<comment type="similarity">
    <text evidence="1">Belongs to the IMPACT family.</text>
</comment>
<dbReference type="InterPro" id="IPR023582">
    <property type="entry name" value="Impact"/>
</dbReference>
<evidence type="ECO:0000259" key="3">
    <source>
        <dbReference type="Pfam" id="PF01205"/>
    </source>
</evidence>
<dbReference type="EMBL" id="JANAWD010000228">
    <property type="protein sequence ID" value="KAJ3483451.1"/>
    <property type="molecule type" value="Genomic_DNA"/>
</dbReference>
<dbReference type="InterPro" id="IPR036956">
    <property type="entry name" value="Impact_N_sf"/>
</dbReference>
<comment type="caution">
    <text evidence="4">The sequence shown here is derived from an EMBL/GenBank/DDBJ whole genome shotgun (WGS) entry which is preliminary data.</text>
</comment>
<evidence type="ECO:0000256" key="1">
    <source>
        <dbReference type="ARBA" id="ARBA00007665"/>
    </source>
</evidence>
<dbReference type="GO" id="GO:0006446">
    <property type="term" value="P:regulation of translational initiation"/>
    <property type="evidence" value="ECO:0007669"/>
    <property type="project" value="TreeGrafter"/>
</dbReference>
<evidence type="ECO:0000313" key="5">
    <source>
        <dbReference type="Proteomes" id="UP001212997"/>
    </source>
</evidence>
<dbReference type="Pfam" id="PF01205">
    <property type="entry name" value="Impact_N"/>
    <property type="match status" value="1"/>
</dbReference>
<protein>
    <recommendedName>
        <fullName evidence="3">Impact N-terminal domain-containing protein</fullName>
    </recommendedName>
</protein>
<dbReference type="PANTHER" id="PTHR16301">
    <property type="entry name" value="IMPACT-RELATED"/>
    <property type="match status" value="1"/>
</dbReference>
<evidence type="ECO:0000256" key="2">
    <source>
        <dbReference type="SAM" id="MobiDB-lite"/>
    </source>
</evidence>
<keyword evidence="5" id="KW-1185">Reference proteome</keyword>
<dbReference type="Gene3D" id="3.30.230.30">
    <property type="entry name" value="Impact, N-terminal domain"/>
    <property type="match status" value="1"/>
</dbReference>
<reference evidence="4" key="1">
    <citation type="submission" date="2022-07" db="EMBL/GenBank/DDBJ databases">
        <title>Genome Sequence of Physisporinus lineatus.</title>
        <authorList>
            <person name="Buettner E."/>
        </authorList>
    </citation>
    <scope>NUCLEOTIDE SEQUENCE</scope>
    <source>
        <strain evidence="4">VT162</strain>
    </source>
</reference>
<feature type="domain" description="Impact N-terminal" evidence="3">
    <location>
        <begin position="53"/>
        <end position="162"/>
    </location>
</feature>
<gene>
    <name evidence="4" type="ORF">NLI96_g6299</name>
</gene>
<dbReference type="GO" id="GO:0005737">
    <property type="term" value="C:cytoplasm"/>
    <property type="evidence" value="ECO:0007669"/>
    <property type="project" value="TreeGrafter"/>
</dbReference>
<proteinExistence type="inferred from homology"/>
<feature type="compositionally biased region" description="Basic and acidic residues" evidence="2">
    <location>
        <begin position="183"/>
        <end position="194"/>
    </location>
</feature>
<dbReference type="InterPro" id="IPR020568">
    <property type="entry name" value="Ribosomal_Su5_D2-typ_SF"/>
</dbReference>
<accession>A0AAD5V147</accession>
<feature type="compositionally biased region" description="Polar residues" evidence="2">
    <location>
        <begin position="92"/>
        <end position="113"/>
    </location>
</feature>